<proteinExistence type="predicted"/>
<dbReference type="Proteomes" id="UP000649604">
    <property type="component" value="Unassembled WGS sequence"/>
</dbReference>
<dbReference type="EMBL" id="WJJP01000500">
    <property type="protein sequence ID" value="MBD3325938.1"/>
    <property type="molecule type" value="Genomic_DNA"/>
</dbReference>
<reference evidence="1" key="1">
    <citation type="submission" date="2019-11" db="EMBL/GenBank/DDBJ databases">
        <title>Microbial mats filling the niche in hypersaline microbial mats.</title>
        <authorList>
            <person name="Wong H.L."/>
            <person name="Macleod F.I."/>
            <person name="White R.A. III"/>
            <person name="Burns B.P."/>
        </authorList>
    </citation>
    <scope>NUCLEOTIDE SEQUENCE</scope>
    <source>
        <strain evidence="1">Rbin_158</strain>
    </source>
</reference>
<dbReference type="AlphaFoldDB" id="A0A9D5JXF8"/>
<dbReference type="Gene3D" id="2.40.360.20">
    <property type="match status" value="1"/>
</dbReference>
<accession>A0A9D5JXF8</accession>
<evidence type="ECO:0000313" key="1">
    <source>
        <dbReference type="EMBL" id="MBD3325938.1"/>
    </source>
</evidence>
<comment type="caution">
    <text evidence="1">The sequence shown here is derived from an EMBL/GenBank/DDBJ whole genome shotgun (WGS) entry which is preliminary data.</text>
</comment>
<organism evidence="1 2">
    <name type="scientific">candidate division KSB3 bacterium</name>
    <dbReference type="NCBI Taxonomy" id="2044937"/>
    <lineage>
        <taxon>Bacteria</taxon>
        <taxon>candidate division KSB3</taxon>
    </lineage>
</organism>
<evidence type="ECO:0000313" key="2">
    <source>
        <dbReference type="Proteomes" id="UP000649604"/>
    </source>
</evidence>
<sequence>MTCTVVREREWVDGELEEDTLDWFAQDVDGNVWYFGEDSKEIDEGVVVSTEGSWEAGVDGAQPGILMKGTPQIGDTYRQEYYFGEAEDMASVVSLNASVTVPFGTFTNCLQTEEWTPLEPGVTEYKYYAPGVGLLLEEQVEGGDARVELVEIR</sequence>
<name>A0A9D5JXF8_9BACT</name>
<gene>
    <name evidence="1" type="ORF">GF339_15230</name>
</gene>
<protein>
    <submittedName>
        <fullName evidence="1">Uncharacterized protein</fullName>
    </submittedName>
</protein>